<evidence type="ECO:0000256" key="4">
    <source>
        <dbReference type="RuleBase" id="RU369095"/>
    </source>
</evidence>
<dbReference type="FunFam" id="3.10.590.10:FF:000001">
    <property type="entry name" value="YTH domain family 1, isoform CRA_a"/>
    <property type="match status" value="1"/>
</dbReference>
<comment type="caution">
    <text evidence="8">The sequence shown here is derived from an EMBL/GenBank/DDBJ whole genome shotgun (WGS) entry which is preliminary data.</text>
</comment>
<accession>A0AAV8HZ13</accession>
<dbReference type="GO" id="GO:0005737">
    <property type="term" value="C:cytoplasm"/>
    <property type="evidence" value="ECO:0007669"/>
    <property type="project" value="UniProtKB-SubCell"/>
</dbReference>
<comment type="subcellular location">
    <subcellularLocation>
        <location evidence="1">Cytoplasm</location>
    </subcellularLocation>
</comment>
<evidence type="ECO:0000259" key="7">
    <source>
        <dbReference type="PROSITE" id="PS50882"/>
    </source>
</evidence>
<keyword evidence="2" id="KW-0963">Cytoplasm</keyword>
<dbReference type="GO" id="GO:0003729">
    <property type="term" value="F:mRNA binding"/>
    <property type="evidence" value="ECO:0007669"/>
    <property type="project" value="UniProtKB-UniRule"/>
</dbReference>
<evidence type="ECO:0000256" key="5">
    <source>
        <dbReference type="SAM" id="MobiDB-lite"/>
    </source>
</evidence>
<protein>
    <recommendedName>
        <fullName evidence="4">YTH domain-containing family protein</fullName>
    </recommendedName>
</protein>
<keyword evidence="3 4" id="KW-0694">RNA-binding</keyword>
<feature type="domain" description="YTH" evidence="7">
    <location>
        <begin position="352"/>
        <end position="492"/>
    </location>
</feature>
<dbReference type="EMBL" id="JAMFTS010000001">
    <property type="protein sequence ID" value="KAJ4820592.1"/>
    <property type="molecule type" value="Genomic_DNA"/>
</dbReference>
<keyword evidence="9" id="KW-1185">Reference proteome</keyword>
<evidence type="ECO:0000256" key="3">
    <source>
        <dbReference type="ARBA" id="ARBA00022884"/>
    </source>
</evidence>
<keyword evidence="6" id="KW-0732">Signal</keyword>
<reference evidence="8" key="1">
    <citation type="submission" date="2022-08" db="EMBL/GenBank/DDBJ databases">
        <authorList>
            <person name="Marques A."/>
        </authorList>
    </citation>
    <scope>NUCLEOTIDE SEQUENCE</scope>
    <source>
        <strain evidence="8">RhyPub2mFocal</strain>
        <tissue evidence="8">Leaves</tissue>
    </source>
</reference>
<evidence type="ECO:0000256" key="2">
    <source>
        <dbReference type="ARBA" id="ARBA00022490"/>
    </source>
</evidence>
<feature type="chain" id="PRO_5043316965" description="YTH domain-containing family protein" evidence="6">
    <location>
        <begin position="20"/>
        <end position="563"/>
    </location>
</feature>
<dbReference type="PANTHER" id="PTHR12357">
    <property type="entry name" value="YTH YT521-B HOMOLOGY DOMAIN-CONTAINING"/>
    <property type="match status" value="1"/>
</dbReference>
<dbReference type="Pfam" id="PF04146">
    <property type="entry name" value="YTH"/>
    <property type="match status" value="1"/>
</dbReference>
<dbReference type="PROSITE" id="PS50882">
    <property type="entry name" value="YTH"/>
    <property type="match status" value="1"/>
</dbReference>
<name>A0AAV8HZ13_9POAL</name>
<dbReference type="InterPro" id="IPR045168">
    <property type="entry name" value="YTH_prot"/>
</dbReference>
<dbReference type="PANTHER" id="PTHR12357:SF127">
    <property type="entry name" value="YTH DOMAIN-CONTAINING FAMILY PROTEIN"/>
    <property type="match status" value="1"/>
</dbReference>
<organism evidence="8 9">
    <name type="scientific">Rhynchospora pubera</name>
    <dbReference type="NCBI Taxonomy" id="906938"/>
    <lineage>
        <taxon>Eukaryota</taxon>
        <taxon>Viridiplantae</taxon>
        <taxon>Streptophyta</taxon>
        <taxon>Embryophyta</taxon>
        <taxon>Tracheophyta</taxon>
        <taxon>Spermatophyta</taxon>
        <taxon>Magnoliopsida</taxon>
        <taxon>Liliopsida</taxon>
        <taxon>Poales</taxon>
        <taxon>Cyperaceae</taxon>
        <taxon>Cyperoideae</taxon>
        <taxon>Rhynchosporeae</taxon>
        <taxon>Rhynchospora</taxon>
    </lineage>
</organism>
<feature type="region of interest" description="Disordered" evidence="5">
    <location>
        <begin position="513"/>
        <end position="563"/>
    </location>
</feature>
<dbReference type="Proteomes" id="UP001140206">
    <property type="component" value="Chromosome 1"/>
</dbReference>
<dbReference type="InterPro" id="IPR007275">
    <property type="entry name" value="YTH_domain"/>
</dbReference>
<proteinExistence type="inferred from homology"/>
<dbReference type="CDD" id="cd21134">
    <property type="entry name" value="YTH"/>
    <property type="match status" value="1"/>
</dbReference>
<evidence type="ECO:0000313" key="8">
    <source>
        <dbReference type="EMBL" id="KAJ4820592.1"/>
    </source>
</evidence>
<feature type="compositionally biased region" description="Basic and acidic residues" evidence="5">
    <location>
        <begin position="539"/>
        <end position="563"/>
    </location>
</feature>
<sequence>MLLHIAITPIAMLHIIVVPKPPSPTPNSTKVWDNLQSSFTSFRLLRPKKARYYLCNNYAIICTKIFAEVPHVYFICLFHLDFLGIAVGKGMKNLKLDSSGEATKPNLPCRKDASSSADFLCVSSGTVQDSEMDHQESSTGAEGLFYGYAYPGFNGVGHEWHDNAYLVGTNGLEIYPTVMHTDGSYAYYLPDCQTGYNLNIPFVHGALISPDGQYYSPGLLSPTALYSAQWAPAYTWDQSLLFMDGYQETAKVPSSKRSSVTRTKVFPMKSISETKGSSSPQDRSLKVVGSVPSKSDLLYPTNLDELKATKPKPRAKLNGFHNYSFLTNKEKNAIVRKDIYNLTDFQTKYDQAMFFVIKSYSEDDVHKSIKYNVWASTPNGNKRLDSAFKIAQEMSEKGTKCPVFLFFSVNASGQFCGVAEMVGPVDFSKSMNFWQQDKWTGFFPLKWHIIKDVPNPQFRHIILENNENKPVTNSRDTQEVKFSQGIETLKIFKNYSYKTSILDDFEFYENRQKAMQDRRSNPSNPNANPLIETVSVEASKLDSTKEEKISDGVKNQKESIESN</sequence>
<feature type="signal peptide" evidence="6">
    <location>
        <begin position="1"/>
        <end position="19"/>
    </location>
</feature>
<dbReference type="GO" id="GO:1990247">
    <property type="term" value="F:N6-methyladenosine-containing RNA reader activity"/>
    <property type="evidence" value="ECO:0007669"/>
    <property type="project" value="UniProtKB-UniRule"/>
</dbReference>
<dbReference type="AlphaFoldDB" id="A0AAV8HZ13"/>
<comment type="function">
    <text evidence="4">Specifically recognizes and binds N6-methyladenosine (m6A)-containing RNAs, and regulates mRNA stability. M6A is a modification present at internal sites of mRNAs and some non-coding RNAs and plays a role in mRNA stability and processing.</text>
</comment>
<evidence type="ECO:0000256" key="1">
    <source>
        <dbReference type="ARBA" id="ARBA00004496"/>
    </source>
</evidence>
<gene>
    <name evidence="8" type="ORF">LUZ62_033158</name>
</gene>
<dbReference type="GO" id="GO:0061157">
    <property type="term" value="P:mRNA destabilization"/>
    <property type="evidence" value="ECO:0007669"/>
    <property type="project" value="TreeGrafter"/>
</dbReference>
<evidence type="ECO:0000313" key="9">
    <source>
        <dbReference type="Proteomes" id="UP001140206"/>
    </source>
</evidence>
<dbReference type="Gene3D" id="3.10.590.10">
    <property type="entry name" value="ph1033 like domains"/>
    <property type="match status" value="1"/>
</dbReference>
<comment type="similarity">
    <text evidence="4">Belongs to the YTHDF family.</text>
</comment>
<evidence type="ECO:0000256" key="6">
    <source>
        <dbReference type="SAM" id="SignalP"/>
    </source>
</evidence>